<feature type="transmembrane region" description="Helical" evidence="1">
    <location>
        <begin position="40"/>
        <end position="59"/>
    </location>
</feature>
<evidence type="ECO:0000313" key="3">
    <source>
        <dbReference type="Proteomes" id="UP000190648"/>
    </source>
</evidence>
<feature type="transmembrane region" description="Helical" evidence="1">
    <location>
        <begin position="12"/>
        <end position="34"/>
    </location>
</feature>
<accession>A0A1V4JYZ8</accession>
<keyword evidence="1" id="KW-0472">Membrane</keyword>
<protein>
    <submittedName>
        <fullName evidence="2">Uncharacterized protein</fullName>
    </submittedName>
</protein>
<name>A0A1V4JYZ8_PATFA</name>
<evidence type="ECO:0000313" key="2">
    <source>
        <dbReference type="EMBL" id="OPJ77450.1"/>
    </source>
</evidence>
<gene>
    <name evidence="2" type="ORF">AV530_007762</name>
</gene>
<proteinExistence type="predicted"/>
<organism evidence="2 3">
    <name type="scientific">Patagioenas fasciata monilis</name>
    <dbReference type="NCBI Taxonomy" id="372326"/>
    <lineage>
        <taxon>Eukaryota</taxon>
        <taxon>Metazoa</taxon>
        <taxon>Chordata</taxon>
        <taxon>Craniata</taxon>
        <taxon>Vertebrata</taxon>
        <taxon>Euteleostomi</taxon>
        <taxon>Archelosauria</taxon>
        <taxon>Archosauria</taxon>
        <taxon>Dinosauria</taxon>
        <taxon>Saurischia</taxon>
        <taxon>Theropoda</taxon>
        <taxon>Coelurosauria</taxon>
        <taxon>Aves</taxon>
        <taxon>Neognathae</taxon>
        <taxon>Neoaves</taxon>
        <taxon>Columbimorphae</taxon>
        <taxon>Columbiformes</taxon>
        <taxon>Columbidae</taxon>
        <taxon>Patagioenas</taxon>
    </lineage>
</organism>
<sequence>MRIKLDLTLIQYFTETVLVLKLSAGLCPIATFPLQASEALLILMAAVVQLWGGAVGGATSRNLRMGELLDTL</sequence>
<reference evidence="2 3" key="1">
    <citation type="submission" date="2016-02" db="EMBL/GenBank/DDBJ databases">
        <title>Band-tailed pigeon sequencing and assembly.</title>
        <authorList>
            <person name="Soares A.E."/>
            <person name="Novak B.J."/>
            <person name="Rice E.S."/>
            <person name="O'Connell B."/>
            <person name="Chang D."/>
            <person name="Weber S."/>
            <person name="Shapiro B."/>
        </authorList>
    </citation>
    <scope>NUCLEOTIDE SEQUENCE [LARGE SCALE GENOMIC DNA]</scope>
    <source>
        <strain evidence="2">BTP2013</strain>
        <tissue evidence="2">Blood</tissue>
    </source>
</reference>
<evidence type="ECO:0000256" key="1">
    <source>
        <dbReference type="SAM" id="Phobius"/>
    </source>
</evidence>
<dbReference type="AlphaFoldDB" id="A0A1V4JYZ8"/>
<keyword evidence="1" id="KW-1133">Transmembrane helix</keyword>
<dbReference type="Proteomes" id="UP000190648">
    <property type="component" value="Unassembled WGS sequence"/>
</dbReference>
<keyword evidence="1" id="KW-0812">Transmembrane</keyword>
<dbReference type="EMBL" id="LSYS01005497">
    <property type="protein sequence ID" value="OPJ77450.1"/>
    <property type="molecule type" value="Genomic_DNA"/>
</dbReference>
<comment type="caution">
    <text evidence="2">The sequence shown here is derived from an EMBL/GenBank/DDBJ whole genome shotgun (WGS) entry which is preliminary data.</text>
</comment>
<keyword evidence="3" id="KW-1185">Reference proteome</keyword>